<name>A0A1B0CN32_LUTLO</name>
<accession>A0A1B0CN32</accession>
<dbReference type="GO" id="GO:0042073">
    <property type="term" value="P:intraciliary transport"/>
    <property type="evidence" value="ECO:0007669"/>
    <property type="project" value="TreeGrafter"/>
</dbReference>
<keyword evidence="7" id="KW-1185">Reference proteome</keyword>
<sequence length="335" mass="38176">MILAITDENKHFHQLNRDKHLEEREKLTARVRELEGRLAEKDNDAKLLARKLQLEGKSFRNQLHQENLKYREVCQKLDKATSEVARLTARVDVGERRMNGGTFLVRGYQQRNFLFRESHSAQFTTSLAPINNFRASGSSSATPKSPEEIPTHRLEKLPAAESEEMRKRKDASKRDIRKMQEIMKNAESSGMSTTKSISSEDSGGNVNGQDLPEDTEPDVTTRKHEETEEVTEIVKESRAYETEGKDDELTRKFQRLSSKEDVKLNEAILDEICENVIRNGVDTPPERSDEVVPAVVTFQKPKNPPSSKRQNIDQKKKTKLLAALKAIDANESFES</sequence>
<dbReference type="EMBL" id="AJWK01019754">
    <property type="status" value="NOT_ANNOTATED_CDS"/>
    <property type="molecule type" value="Genomic_DNA"/>
</dbReference>
<dbReference type="InterPro" id="IPR026188">
    <property type="entry name" value="Lebercilin-like"/>
</dbReference>
<evidence type="ECO:0000256" key="1">
    <source>
        <dbReference type="ARBA" id="ARBA00010229"/>
    </source>
</evidence>
<dbReference type="EnsemblMetazoa" id="LLOJ006116-RA">
    <property type="protein sequence ID" value="LLOJ006116-PA"/>
    <property type="gene ID" value="LLOJ006116"/>
</dbReference>
<feature type="region of interest" description="Disordered" evidence="4">
    <location>
        <begin position="296"/>
        <end position="316"/>
    </location>
</feature>
<proteinExistence type="inferred from homology"/>
<keyword evidence="2 3" id="KW-0175">Coiled coil</keyword>
<protein>
    <recommendedName>
        <fullName evidence="5">Lebercilin domain-containing protein</fullName>
    </recommendedName>
</protein>
<evidence type="ECO:0000313" key="7">
    <source>
        <dbReference type="Proteomes" id="UP000092461"/>
    </source>
</evidence>
<dbReference type="PANTHER" id="PTHR16650">
    <property type="entry name" value="C21ORF13-RELATED"/>
    <property type="match status" value="1"/>
</dbReference>
<organism evidence="6 7">
    <name type="scientific">Lutzomyia longipalpis</name>
    <name type="common">Sand fly</name>
    <dbReference type="NCBI Taxonomy" id="7200"/>
    <lineage>
        <taxon>Eukaryota</taxon>
        <taxon>Metazoa</taxon>
        <taxon>Ecdysozoa</taxon>
        <taxon>Arthropoda</taxon>
        <taxon>Hexapoda</taxon>
        <taxon>Insecta</taxon>
        <taxon>Pterygota</taxon>
        <taxon>Neoptera</taxon>
        <taxon>Endopterygota</taxon>
        <taxon>Diptera</taxon>
        <taxon>Nematocera</taxon>
        <taxon>Psychodoidea</taxon>
        <taxon>Psychodidae</taxon>
        <taxon>Lutzomyia</taxon>
        <taxon>Lutzomyia</taxon>
    </lineage>
</organism>
<feature type="domain" description="Lebercilin" evidence="5">
    <location>
        <begin position="3"/>
        <end position="96"/>
    </location>
</feature>
<evidence type="ECO:0000256" key="2">
    <source>
        <dbReference type="ARBA" id="ARBA00023054"/>
    </source>
</evidence>
<evidence type="ECO:0000256" key="3">
    <source>
        <dbReference type="SAM" id="Coils"/>
    </source>
</evidence>
<dbReference type="InterPro" id="IPR028933">
    <property type="entry name" value="Lebercilin_dom"/>
</dbReference>
<dbReference type="Pfam" id="PF15619">
    <property type="entry name" value="Lebercilin"/>
    <property type="match status" value="1"/>
</dbReference>
<dbReference type="GO" id="GO:0005930">
    <property type="term" value="C:axoneme"/>
    <property type="evidence" value="ECO:0007669"/>
    <property type="project" value="TreeGrafter"/>
</dbReference>
<feature type="compositionally biased region" description="Basic and acidic residues" evidence="4">
    <location>
        <begin position="219"/>
        <end position="247"/>
    </location>
</feature>
<evidence type="ECO:0000313" key="6">
    <source>
        <dbReference type="EnsemblMetazoa" id="LLOJ006116-PA"/>
    </source>
</evidence>
<evidence type="ECO:0000259" key="5">
    <source>
        <dbReference type="Pfam" id="PF15619"/>
    </source>
</evidence>
<feature type="coiled-coil region" evidence="3">
    <location>
        <begin position="17"/>
        <end position="97"/>
    </location>
</feature>
<feature type="compositionally biased region" description="Polar residues" evidence="4">
    <location>
        <begin position="134"/>
        <end position="143"/>
    </location>
</feature>
<evidence type="ECO:0000256" key="4">
    <source>
        <dbReference type="SAM" id="MobiDB-lite"/>
    </source>
</evidence>
<dbReference type="AlphaFoldDB" id="A0A1B0CN32"/>
<dbReference type="PANTHER" id="PTHR16650:SF6">
    <property type="entry name" value="GH21622P"/>
    <property type="match status" value="1"/>
</dbReference>
<reference evidence="6" key="1">
    <citation type="submission" date="2020-05" db="UniProtKB">
        <authorList>
            <consortium name="EnsemblMetazoa"/>
        </authorList>
    </citation>
    <scope>IDENTIFICATION</scope>
    <source>
        <strain evidence="6">Jacobina</strain>
    </source>
</reference>
<feature type="region of interest" description="Disordered" evidence="4">
    <location>
        <begin position="134"/>
        <end position="247"/>
    </location>
</feature>
<dbReference type="VEuPathDB" id="VectorBase:LLONM1_010951"/>
<feature type="compositionally biased region" description="Basic and acidic residues" evidence="4">
    <location>
        <begin position="145"/>
        <end position="181"/>
    </location>
</feature>
<comment type="similarity">
    <text evidence="1">Belongs to the LCA5 family.</text>
</comment>
<dbReference type="VEuPathDB" id="VectorBase:LLOJ006116"/>
<dbReference type="Proteomes" id="UP000092461">
    <property type="component" value="Unassembled WGS sequence"/>
</dbReference>
<feature type="compositionally biased region" description="Low complexity" evidence="4">
    <location>
        <begin position="188"/>
        <end position="199"/>
    </location>
</feature>